<comment type="subcellular location">
    <subcellularLocation>
        <location evidence="3">Cytoplasm</location>
        <location evidence="3">Cytoskeleton</location>
        <location evidence="3">Cilium axoneme</location>
    </subcellularLocation>
</comment>
<dbReference type="GO" id="GO:0005634">
    <property type="term" value="C:nucleus"/>
    <property type="evidence" value="ECO:0007669"/>
    <property type="project" value="TreeGrafter"/>
</dbReference>
<dbReference type="GO" id="GO:0005930">
    <property type="term" value="C:axoneme"/>
    <property type="evidence" value="ECO:0007669"/>
    <property type="project" value="UniProtKB-SubCell"/>
</dbReference>
<dbReference type="Proteomes" id="UP001159042">
    <property type="component" value="Unassembled WGS sequence"/>
</dbReference>
<dbReference type="Pfam" id="PF03148">
    <property type="entry name" value="Tektin"/>
    <property type="match status" value="1"/>
</dbReference>
<dbReference type="GO" id="GO:0060294">
    <property type="term" value="P:cilium movement involved in cell motility"/>
    <property type="evidence" value="ECO:0007669"/>
    <property type="project" value="UniProtKB-UniRule"/>
</dbReference>
<dbReference type="GO" id="GO:0060271">
    <property type="term" value="P:cilium assembly"/>
    <property type="evidence" value="ECO:0007669"/>
    <property type="project" value="UniProtKB-UniRule"/>
</dbReference>
<organism evidence="5 6">
    <name type="scientific">Exocentrus adspersus</name>
    <dbReference type="NCBI Taxonomy" id="1586481"/>
    <lineage>
        <taxon>Eukaryota</taxon>
        <taxon>Metazoa</taxon>
        <taxon>Ecdysozoa</taxon>
        <taxon>Arthropoda</taxon>
        <taxon>Hexapoda</taxon>
        <taxon>Insecta</taxon>
        <taxon>Pterygota</taxon>
        <taxon>Neoptera</taxon>
        <taxon>Endopterygota</taxon>
        <taxon>Coleoptera</taxon>
        <taxon>Polyphaga</taxon>
        <taxon>Cucujiformia</taxon>
        <taxon>Chrysomeloidea</taxon>
        <taxon>Cerambycidae</taxon>
        <taxon>Lamiinae</taxon>
        <taxon>Acanthocinini</taxon>
        <taxon>Exocentrus</taxon>
    </lineage>
</organism>
<protein>
    <recommendedName>
        <fullName evidence="3">Tektin</fullName>
    </recommendedName>
</protein>
<evidence type="ECO:0000256" key="2">
    <source>
        <dbReference type="ARBA" id="ARBA00022490"/>
    </source>
</evidence>
<dbReference type="EMBL" id="JANEYG010000002">
    <property type="protein sequence ID" value="KAJ8925245.1"/>
    <property type="molecule type" value="Genomic_DNA"/>
</dbReference>
<keyword evidence="4" id="KW-0175">Coiled coil</keyword>
<dbReference type="GO" id="GO:0015630">
    <property type="term" value="C:microtubule cytoskeleton"/>
    <property type="evidence" value="ECO:0007669"/>
    <property type="project" value="UniProtKB-UniRule"/>
</dbReference>
<evidence type="ECO:0000256" key="3">
    <source>
        <dbReference type="RuleBase" id="RU367040"/>
    </source>
</evidence>
<feature type="coiled-coil region" evidence="4">
    <location>
        <begin position="253"/>
        <end position="280"/>
    </location>
</feature>
<dbReference type="InterPro" id="IPR000435">
    <property type="entry name" value="Tektins"/>
</dbReference>
<evidence type="ECO:0000256" key="4">
    <source>
        <dbReference type="SAM" id="Coils"/>
    </source>
</evidence>
<name>A0AAV8WGH2_9CUCU</name>
<gene>
    <name evidence="5" type="ORF">NQ315_001432</name>
</gene>
<evidence type="ECO:0000313" key="6">
    <source>
        <dbReference type="Proteomes" id="UP001159042"/>
    </source>
</evidence>
<accession>A0AAV8WGH2</accession>
<evidence type="ECO:0000256" key="1">
    <source>
        <dbReference type="ARBA" id="ARBA00007209"/>
    </source>
</evidence>
<dbReference type="PANTHER" id="PTHR19960">
    <property type="entry name" value="TEKTIN"/>
    <property type="match status" value="1"/>
</dbReference>
<keyword evidence="3" id="KW-0966">Cell projection</keyword>
<dbReference type="InterPro" id="IPR048256">
    <property type="entry name" value="Tektin-like"/>
</dbReference>
<keyword evidence="2" id="KW-0963">Cytoplasm</keyword>
<comment type="caution">
    <text evidence="5">The sequence shown here is derived from an EMBL/GenBank/DDBJ whole genome shotgun (WGS) entry which is preliminary data.</text>
</comment>
<feature type="coiled-coil region" evidence="4">
    <location>
        <begin position="454"/>
        <end position="488"/>
    </location>
</feature>
<keyword evidence="3" id="KW-0282">Flagellum</keyword>
<sequence length="518" mass="60417">MIFGHERERRSRYNRTHSYIFKTFEPWSTVPIPPSVEEITGLPESSALGKYFQTPRPIRQWRPAQSYKITDAMALPGQVPTSAMMDPCYIPYGMATEPLKFPNLVTGLERNAAHAARAALYTRYTPLEWAKTNLERYEEADINKNYSERLRDQFDKAMRETEEKTNQGQREAGRRLGERITDITFWRNEVRTELERLLTETSLLNDIRLATKKALDDIEGPLHIAQECLYHREKREGVDLVHDNVEHALLNEVESYRDAKEKLRDMLNKIQDQLRNNRASQHELECDVKSKESALGVDTLCHQLNNYSKGINYYKGIETFDNTISVPETWAENSNRIVQRSQSERGKSAQLRSDAEHLINAVAQKVWDSWSNTNTGLARRAAETLEAKSRLQMHLHKIQQEIFDLERHMEFLKRALIAKGNPMKVAHTRLEARSRRKDIELCRDNAQIKLVNEVYELQDSIETLHRKLREAETQHQRLLKTRSNLEAELHNKVNSLFIDREKCMGMRRSFPIASTVKY</sequence>
<reference evidence="5 6" key="1">
    <citation type="journal article" date="2023" name="Insect Mol. Biol.">
        <title>Genome sequencing provides insights into the evolution of gene families encoding plant cell wall-degrading enzymes in longhorned beetles.</title>
        <authorList>
            <person name="Shin N.R."/>
            <person name="Okamura Y."/>
            <person name="Kirsch R."/>
            <person name="Pauchet Y."/>
        </authorList>
    </citation>
    <scope>NUCLEOTIDE SEQUENCE [LARGE SCALE GENOMIC DNA]</scope>
    <source>
        <strain evidence="5">EAD_L_NR</strain>
    </source>
</reference>
<evidence type="ECO:0000313" key="5">
    <source>
        <dbReference type="EMBL" id="KAJ8925245.1"/>
    </source>
</evidence>
<keyword evidence="6" id="KW-1185">Reference proteome</keyword>
<dbReference type="PRINTS" id="PR00511">
    <property type="entry name" value="TEKTIN"/>
</dbReference>
<comment type="similarity">
    <text evidence="1 3">Belongs to the tektin family.</text>
</comment>
<dbReference type="AlphaFoldDB" id="A0AAV8WGH2"/>
<dbReference type="PANTHER" id="PTHR19960:SF11">
    <property type="entry name" value="TEKTIN"/>
    <property type="match status" value="1"/>
</dbReference>
<keyword evidence="3" id="KW-0969">Cilium</keyword>
<proteinExistence type="inferred from homology"/>